<dbReference type="EMBL" id="AP022610">
    <property type="protein sequence ID" value="BBZ26117.1"/>
    <property type="molecule type" value="Genomic_DNA"/>
</dbReference>
<accession>A0A7I7XB35</accession>
<organism evidence="1 2">
    <name type="scientific">Mycolicibacterium madagascariense</name>
    <dbReference type="NCBI Taxonomy" id="212765"/>
    <lineage>
        <taxon>Bacteria</taxon>
        <taxon>Bacillati</taxon>
        <taxon>Actinomycetota</taxon>
        <taxon>Actinomycetes</taxon>
        <taxon>Mycobacteriales</taxon>
        <taxon>Mycobacteriaceae</taxon>
        <taxon>Mycolicibacterium</taxon>
    </lineage>
</organism>
<evidence type="ECO:0000313" key="1">
    <source>
        <dbReference type="EMBL" id="BBZ26117.1"/>
    </source>
</evidence>
<dbReference type="AlphaFoldDB" id="A0A7I7XB35"/>
<reference evidence="1 2" key="1">
    <citation type="journal article" date="2019" name="Emerg. Microbes Infect.">
        <title>Comprehensive subspecies identification of 175 nontuberculous mycobacteria species based on 7547 genomic profiles.</title>
        <authorList>
            <person name="Matsumoto Y."/>
            <person name="Kinjo T."/>
            <person name="Motooka D."/>
            <person name="Nabeya D."/>
            <person name="Jung N."/>
            <person name="Uechi K."/>
            <person name="Horii T."/>
            <person name="Iida T."/>
            <person name="Fujita J."/>
            <person name="Nakamura S."/>
        </authorList>
    </citation>
    <scope>NUCLEOTIDE SEQUENCE [LARGE SCALE GENOMIC DNA]</scope>
    <source>
        <strain evidence="1 2">JCM 13574</strain>
    </source>
</reference>
<evidence type="ECO:0000313" key="2">
    <source>
        <dbReference type="Proteomes" id="UP000466517"/>
    </source>
</evidence>
<dbReference type="Proteomes" id="UP000466517">
    <property type="component" value="Chromosome"/>
</dbReference>
<dbReference type="KEGG" id="mmag:MMAD_04120"/>
<protein>
    <submittedName>
        <fullName evidence="1">Uncharacterized protein</fullName>
    </submittedName>
</protein>
<sequence length="87" mass="9504">MILTMAVTDVTTIKVSKGLRERISTRAAERSQTVHDFLEHVLDDYERHLRIDSVATAMAAADDTALAEWRAESDAWAGVDAGLDSAS</sequence>
<name>A0A7I7XB35_9MYCO</name>
<proteinExistence type="predicted"/>
<gene>
    <name evidence="1" type="ORF">MMAD_04120</name>
</gene>
<keyword evidence="2" id="KW-1185">Reference proteome</keyword>